<evidence type="ECO:0000313" key="2">
    <source>
        <dbReference type="Proteomes" id="UP000799438"/>
    </source>
</evidence>
<proteinExistence type="predicted"/>
<accession>A0A6A6BM07</accession>
<keyword evidence="2" id="KW-1185">Reference proteome</keyword>
<sequence>MRGRAFGTFTPHRHCCIIIMASFATSFSTTLRVRVTFHPCTSTSDIPSLYEYLGCRTSSQIKRSMLSHP</sequence>
<dbReference type="Proteomes" id="UP000799438">
    <property type="component" value="Unassembled WGS sequence"/>
</dbReference>
<protein>
    <submittedName>
        <fullName evidence="1">Uncharacterized protein</fullName>
    </submittedName>
</protein>
<name>A0A6A6BM07_9PEZI</name>
<dbReference type="GeneID" id="54292973"/>
<gene>
    <name evidence="1" type="ORF">K452DRAFT_145695</name>
</gene>
<organism evidence="1 2">
    <name type="scientific">Aplosporella prunicola CBS 121167</name>
    <dbReference type="NCBI Taxonomy" id="1176127"/>
    <lineage>
        <taxon>Eukaryota</taxon>
        <taxon>Fungi</taxon>
        <taxon>Dikarya</taxon>
        <taxon>Ascomycota</taxon>
        <taxon>Pezizomycotina</taxon>
        <taxon>Dothideomycetes</taxon>
        <taxon>Dothideomycetes incertae sedis</taxon>
        <taxon>Botryosphaeriales</taxon>
        <taxon>Aplosporellaceae</taxon>
        <taxon>Aplosporella</taxon>
    </lineage>
</organism>
<dbReference type="RefSeq" id="XP_033400420.1">
    <property type="nucleotide sequence ID" value="XM_033535479.1"/>
</dbReference>
<reference evidence="1" key="1">
    <citation type="journal article" date="2020" name="Stud. Mycol.">
        <title>101 Dothideomycetes genomes: a test case for predicting lifestyles and emergence of pathogens.</title>
        <authorList>
            <person name="Haridas S."/>
            <person name="Albert R."/>
            <person name="Binder M."/>
            <person name="Bloem J."/>
            <person name="Labutti K."/>
            <person name="Salamov A."/>
            <person name="Andreopoulos B."/>
            <person name="Baker S."/>
            <person name="Barry K."/>
            <person name="Bills G."/>
            <person name="Bluhm B."/>
            <person name="Cannon C."/>
            <person name="Castanera R."/>
            <person name="Culley D."/>
            <person name="Daum C."/>
            <person name="Ezra D."/>
            <person name="Gonzalez J."/>
            <person name="Henrissat B."/>
            <person name="Kuo A."/>
            <person name="Liang C."/>
            <person name="Lipzen A."/>
            <person name="Lutzoni F."/>
            <person name="Magnuson J."/>
            <person name="Mondo S."/>
            <person name="Nolan M."/>
            <person name="Ohm R."/>
            <person name="Pangilinan J."/>
            <person name="Park H.-J."/>
            <person name="Ramirez L."/>
            <person name="Alfaro M."/>
            <person name="Sun H."/>
            <person name="Tritt A."/>
            <person name="Yoshinaga Y."/>
            <person name="Zwiers L.-H."/>
            <person name="Turgeon B."/>
            <person name="Goodwin S."/>
            <person name="Spatafora J."/>
            <person name="Crous P."/>
            <person name="Grigoriev I."/>
        </authorList>
    </citation>
    <scope>NUCLEOTIDE SEQUENCE</scope>
    <source>
        <strain evidence="1">CBS 121167</strain>
    </source>
</reference>
<dbReference type="EMBL" id="ML995479">
    <property type="protein sequence ID" value="KAF2144708.1"/>
    <property type="molecule type" value="Genomic_DNA"/>
</dbReference>
<evidence type="ECO:0000313" key="1">
    <source>
        <dbReference type="EMBL" id="KAF2144708.1"/>
    </source>
</evidence>
<dbReference type="AlphaFoldDB" id="A0A6A6BM07"/>